<comment type="caution">
    <text evidence="1">The sequence shown here is derived from an EMBL/GenBank/DDBJ whole genome shotgun (WGS) entry which is preliminary data.</text>
</comment>
<protein>
    <submittedName>
        <fullName evidence="1">Uncharacterized protein</fullName>
    </submittedName>
</protein>
<dbReference type="AlphaFoldDB" id="A0A9W9TA77"/>
<evidence type="ECO:0000313" key="1">
    <source>
        <dbReference type="EMBL" id="KAJ5215298.1"/>
    </source>
</evidence>
<gene>
    <name evidence="1" type="ORF">N7498_001705</name>
</gene>
<reference evidence="1" key="2">
    <citation type="journal article" date="2023" name="IMA Fungus">
        <title>Comparative genomic study of the Penicillium genus elucidates a diverse pangenome and 15 lateral gene transfer events.</title>
        <authorList>
            <person name="Petersen C."/>
            <person name="Sorensen T."/>
            <person name="Nielsen M.R."/>
            <person name="Sondergaard T.E."/>
            <person name="Sorensen J.L."/>
            <person name="Fitzpatrick D.A."/>
            <person name="Frisvad J.C."/>
            <person name="Nielsen K.L."/>
        </authorList>
    </citation>
    <scope>NUCLEOTIDE SEQUENCE</scope>
    <source>
        <strain evidence="1">IBT 15544</strain>
    </source>
</reference>
<accession>A0A9W9TA77</accession>
<name>A0A9W9TA77_9EURO</name>
<sequence>MEDSDPLLLPLATHLDYCGKHSDEWDIYLTYLKSLSQNSNPLAASIQNTVLRGQQIWGQATLTDHWHDLSYFTSAFLTLFPLGISGYLDERLFDVSLSSFAEWALKHYSRRFARYRIFMYLIYNVLLIRKSSLANKLSTTADDISSLTKDRLRNALQDLEIHHEIKDLAISRLLYVMKAIAI</sequence>
<keyword evidence="2" id="KW-1185">Reference proteome</keyword>
<proteinExistence type="predicted"/>
<dbReference type="EMBL" id="JAPQKR010000005">
    <property type="protein sequence ID" value="KAJ5215298.1"/>
    <property type="molecule type" value="Genomic_DNA"/>
</dbReference>
<reference evidence="1" key="1">
    <citation type="submission" date="2022-12" db="EMBL/GenBank/DDBJ databases">
        <authorList>
            <person name="Petersen C."/>
        </authorList>
    </citation>
    <scope>NUCLEOTIDE SEQUENCE</scope>
    <source>
        <strain evidence="1">IBT 15544</strain>
    </source>
</reference>
<dbReference type="GeneID" id="83176068"/>
<organism evidence="1 2">
    <name type="scientific">Penicillium cinerascens</name>
    <dbReference type="NCBI Taxonomy" id="70096"/>
    <lineage>
        <taxon>Eukaryota</taxon>
        <taxon>Fungi</taxon>
        <taxon>Dikarya</taxon>
        <taxon>Ascomycota</taxon>
        <taxon>Pezizomycotina</taxon>
        <taxon>Eurotiomycetes</taxon>
        <taxon>Eurotiomycetidae</taxon>
        <taxon>Eurotiales</taxon>
        <taxon>Aspergillaceae</taxon>
        <taxon>Penicillium</taxon>
    </lineage>
</organism>
<dbReference type="RefSeq" id="XP_058311111.1">
    <property type="nucleotide sequence ID" value="XM_058448767.1"/>
</dbReference>
<dbReference type="Proteomes" id="UP001150904">
    <property type="component" value="Unassembled WGS sequence"/>
</dbReference>
<evidence type="ECO:0000313" key="2">
    <source>
        <dbReference type="Proteomes" id="UP001150904"/>
    </source>
</evidence>
<dbReference type="OrthoDB" id="4494526at2759"/>